<name>A0A366FM39_9HYPH</name>
<comment type="caution">
    <text evidence="2">The sequence shown here is derived from an EMBL/GenBank/DDBJ whole genome shotgun (WGS) entry which is preliminary data.</text>
</comment>
<organism evidence="2 3">
    <name type="scientific">Roseiarcus fermentans</name>
    <dbReference type="NCBI Taxonomy" id="1473586"/>
    <lineage>
        <taxon>Bacteria</taxon>
        <taxon>Pseudomonadati</taxon>
        <taxon>Pseudomonadota</taxon>
        <taxon>Alphaproteobacteria</taxon>
        <taxon>Hyphomicrobiales</taxon>
        <taxon>Roseiarcaceae</taxon>
        <taxon>Roseiarcus</taxon>
    </lineage>
</organism>
<evidence type="ECO:0000313" key="2">
    <source>
        <dbReference type="EMBL" id="RBP15773.1"/>
    </source>
</evidence>
<protein>
    <submittedName>
        <fullName evidence="2">Uncharacterized protein</fullName>
    </submittedName>
</protein>
<evidence type="ECO:0000256" key="1">
    <source>
        <dbReference type="SAM" id="MobiDB-lite"/>
    </source>
</evidence>
<feature type="compositionally biased region" description="Low complexity" evidence="1">
    <location>
        <begin position="20"/>
        <end position="30"/>
    </location>
</feature>
<gene>
    <name evidence="2" type="ORF">DFR50_10743</name>
</gene>
<sequence>MSELRRSPTGALRRAHAPKRPGAGATAGSSRRPRAGSAKRSRSASARWRGRPSRRSAPWPGSRASSTAVTASSGGACGSNCQPRHCEERSDEATHAAACLLRKKSLRLLLATKGGGTIRGRNSSPAALDRFASLAMTALFAAGLGVTCGTKTGRKVLKTLVSGADVPVSSPWRSRVAKSGPGTRALRTDQAPRRPSSARKEAGRARNRKSSPVSPYEGAVARHREEPEGRRGDPEPHPRTLRSGGARQVAIFAVPPLDRRVASLLAMTGKGSFRSPRE</sequence>
<feature type="compositionally biased region" description="Basic residues" evidence="1">
    <location>
        <begin position="31"/>
        <end position="54"/>
    </location>
</feature>
<feature type="compositionally biased region" description="Basic and acidic residues" evidence="1">
    <location>
        <begin position="220"/>
        <end position="238"/>
    </location>
</feature>
<feature type="compositionally biased region" description="Basic and acidic residues" evidence="1">
    <location>
        <begin position="186"/>
        <end position="204"/>
    </location>
</feature>
<accession>A0A366FM39</accession>
<feature type="compositionally biased region" description="Low complexity" evidence="1">
    <location>
        <begin position="55"/>
        <end position="74"/>
    </location>
</feature>
<keyword evidence="3" id="KW-1185">Reference proteome</keyword>
<dbReference type="Proteomes" id="UP000253529">
    <property type="component" value="Unassembled WGS sequence"/>
</dbReference>
<dbReference type="EMBL" id="QNRK01000007">
    <property type="protein sequence ID" value="RBP15773.1"/>
    <property type="molecule type" value="Genomic_DNA"/>
</dbReference>
<dbReference type="AlphaFoldDB" id="A0A366FM39"/>
<feature type="region of interest" description="Disordered" evidence="1">
    <location>
        <begin position="1"/>
        <end position="85"/>
    </location>
</feature>
<feature type="region of interest" description="Disordered" evidence="1">
    <location>
        <begin position="168"/>
        <end position="248"/>
    </location>
</feature>
<reference evidence="2 3" key="1">
    <citation type="submission" date="2018-06" db="EMBL/GenBank/DDBJ databases">
        <title>Genomic Encyclopedia of Type Strains, Phase IV (KMG-IV): sequencing the most valuable type-strain genomes for metagenomic binning, comparative biology and taxonomic classification.</title>
        <authorList>
            <person name="Goeker M."/>
        </authorList>
    </citation>
    <scope>NUCLEOTIDE SEQUENCE [LARGE SCALE GENOMIC DNA]</scope>
    <source>
        <strain evidence="2 3">DSM 24875</strain>
    </source>
</reference>
<evidence type="ECO:0000313" key="3">
    <source>
        <dbReference type="Proteomes" id="UP000253529"/>
    </source>
</evidence>
<proteinExistence type="predicted"/>